<evidence type="ECO:0008006" key="3">
    <source>
        <dbReference type="Google" id="ProtNLM"/>
    </source>
</evidence>
<gene>
    <name evidence="1" type="ORF">ACEZDB_31770</name>
</gene>
<name>A0ABV6XAB9_9ACTN</name>
<organism evidence="1 2">
    <name type="scientific">Streptacidiphilus alkalitolerans</name>
    <dbReference type="NCBI Taxonomy" id="3342712"/>
    <lineage>
        <taxon>Bacteria</taxon>
        <taxon>Bacillati</taxon>
        <taxon>Actinomycetota</taxon>
        <taxon>Actinomycetes</taxon>
        <taxon>Kitasatosporales</taxon>
        <taxon>Streptomycetaceae</taxon>
        <taxon>Streptacidiphilus</taxon>
    </lineage>
</organism>
<dbReference type="Proteomes" id="UP001592530">
    <property type="component" value="Unassembled WGS sequence"/>
</dbReference>
<proteinExistence type="predicted"/>
<evidence type="ECO:0000313" key="1">
    <source>
        <dbReference type="EMBL" id="MFC1435230.1"/>
    </source>
</evidence>
<evidence type="ECO:0000313" key="2">
    <source>
        <dbReference type="Proteomes" id="UP001592530"/>
    </source>
</evidence>
<dbReference type="RefSeq" id="WP_380558078.1">
    <property type="nucleotide sequence ID" value="NZ_JBHEZY010000017.1"/>
</dbReference>
<accession>A0ABV6XAB9</accession>
<reference evidence="1 2" key="1">
    <citation type="submission" date="2024-09" db="EMBL/GenBank/DDBJ databases">
        <authorList>
            <person name="Lee S.D."/>
        </authorList>
    </citation>
    <scope>NUCLEOTIDE SEQUENCE [LARGE SCALE GENOMIC DNA]</scope>
    <source>
        <strain evidence="1 2">N1-3</strain>
    </source>
</reference>
<comment type="caution">
    <text evidence="1">The sequence shown here is derived from an EMBL/GenBank/DDBJ whole genome shotgun (WGS) entry which is preliminary data.</text>
</comment>
<protein>
    <recommendedName>
        <fullName evidence="3">S1 motif domain-containing protein</fullName>
    </recommendedName>
</protein>
<dbReference type="EMBL" id="JBHEZY010000017">
    <property type="protein sequence ID" value="MFC1435230.1"/>
    <property type="molecule type" value="Genomic_DNA"/>
</dbReference>
<sequence>MPDAIGLAEIISMPREAALPQPGEQVRGEVLGHGDHNCQVRIKLEEREEGM</sequence>